<evidence type="ECO:0000313" key="3">
    <source>
        <dbReference type="Proteomes" id="UP001215827"/>
    </source>
</evidence>
<sequence>MAERKYGLTEFRGWLTGQFNWFVLLLVLAVEAVFVTLHVVTGALMPKIPHLLNISQDGSASEWFGYAVMAASAVIMFRAYRRERVALYLTFAVVLVTMVLDDSLTIHESLGRYFSEWDYLDRLPGPLAKDSGELVAWGAIALFLAPWGIYGLVKTPPRQWPSIFILTGLVGLLGFFAVGIDFLHEPICAAFDHAGYCFQIFDLVEDGGEMLAQALILAHVFERFAATPDTDARAPVADAG</sequence>
<dbReference type="RefSeq" id="WP_278017025.1">
    <property type="nucleotide sequence ID" value="NZ_CP121106.1"/>
</dbReference>
<evidence type="ECO:0000256" key="1">
    <source>
        <dbReference type="SAM" id="Phobius"/>
    </source>
</evidence>
<reference evidence="2 3" key="1">
    <citation type="submission" date="2023-03" db="EMBL/GenBank/DDBJ databases">
        <title>Altererythrobacter sp. CAU 1644 isolated from sand.</title>
        <authorList>
            <person name="Kim W."/>
        </authorList>
    </citation>
    <scope>NUCLEOTIDE SEQUENCE [LARGE SCALE GENOMIC DNA]</scope>
    <source>
        <strain evidence="2 3">CAU 1644</strain>
    </source>
</reference>
<gene>
    <name evidence="2" type="ORF">P7228_04530</name>
</gene>
<evidence type="ECO:0000313" key="2">
    <source>
        <dbReference type="EMBL" id="WFL78335.1"/>
    </source>
</evidence>
<feature type="transmembrane region" description="Helical" evidence="1">
    <location>
        <begin position="21"/>
        <end position="43"/>
    </location>
</feature>
<keyword evidence="1" id="KW-0472">Membrane</keyword>
<accession>A0ABY8FW94</accession>
<feature type="transmembrane region" description="Helical" evidence="1">
    <location>
        <begin position="134"/>
        <end position="153"/>
    </location>
</feature>
<organism evidence="2 3">
    <name type="scientific">Altererythrobacter arenosus</name>
    <dbReference type="NCBI Taxonomy" id="3032592"/>
    <lineage>
        <taxon>Bacteria</taxon>
        <taxon>Pseudomonadati</taxon>
        <taxon>Pseudomonadota</taxon>
        <taxon>Alphaproteobacteria</taxon>
        <taxon>Sphingomonadales</taxon>
        <taxon>Erythrobacteraceae</taxon>
        <taxon>Altererythrobacter</taxon>
    </lineage>
</organism>
<keyword evidence="3" id="KW-1185">Reference proteome</keyword>
<proteinExistence type="predicted"/>
<feature type="transmembrane region" description="Helical" evidence="1">
    <location>
        <begin position="160"/>
        <end position="180"/>
    </location>
</feature>
<protein>
    <submittedName>
        <fullName evidence="2">Uncharacterized protein</fullName>
    </submittedName>
</protein>
<feature type="transmembrane region" description="Helical" evidence="1">
    <location>
        <begin position="87"/>
        <end position="106"/>
    </location>
</feature>
<keyword evidence="1" id="KW-1133">Transmembrane helix</keyword>
<dbReference type="EMBL" id="CP121106">
    <property type="protein sequence ID" value="WFL78335.1"/>
    <property type="molecule type" value="Genomic_DNA"/>
</dbReference>
<name>A0ABY8FW94_9SPHN</name>
<keyword evidence="1" id="KW-0812">Transmembrane</keyword>
<dbReference type="Proteomes" id="UP001215827">
    <property type="component" value="Chromosome"/>
</dbReference>
<feature type="transmembrane region" description="Helical" evidence="1">
    <location>
        <begin position="63"/>
        <end position="80"/>
    </location>
</feature>